<dbReference type="SUPFAM" id="SSF55008">
    <property type="entry name" value="HMA, heavy metal-associated domain"/>
    <property type="match status" value="1"/>
</dbReference>
<keyword evidence="3" id="KW-1185">Reference proteome</keyword>
<gene>
    <name evidence="2" type="ORF">GTQ38_07855</name>
</gene>
<dbReference type="InterPro" id="IPR036163">
    <property type="entry name" value="HMA_dom_sf"/>
</dbReference>
<name>A0A6L9EBW9_9FLAO</name>
<dbReference type="CDD" id="cd00371">
    <property type="entry name" value="HMA"/>
    <property type="match status" value="1"/>
</dbReference>
<organism evidence="2 3">
    <name type="scientific">Poritiphilus flavus</name>
    <dbReference type="NCBI Taxonomy" id="2697053"/>
    <lineage>
        <taxon>Bacteria</taxon>
        <taxon>Pseudomonadati</taxon>
        <taxon>Bacteroidota</taxon>
        <taxon>Flavobacteriia</taxon>
        <taxon>Flavobacteriales</taxon>
        <taxon>Flavobacteriaceae</taxon>
        <taxon>Poritiphilus</taxon>
    </lineage>
</organism>
<protein>
    <submittedName>
        <fullName evidence="2">Heavy metal transporter</fullName>
    </submittedName>
</protein>
<dbReference type="Proteomes" id="UP000475249">
    <property type="component" value="Unassembled WGS sequence"/>
</dbReference>
<proteinExistence type="predicted"/>
<dbReference type="RefSeq" id="WP_161434944.1">
    <property type="nucleotide sequence ID" value="NZ_WXYO01000003.1"/>
</dbReference>
<feature type="domain" description="HMA" evidence="1">
    <location>
        <begin position="5"/>
        <end position="63"/>
    </location>
</feature>
<evidence type="ECO:0000313" key="3">
    <source>
        <dbReference type="Proteomes" id="UP000475249"/>
    </source>
</evidence>
<dbReference type="InterPro" id="IPR006121">
    <property type="entry name" value="HMA_dom"/>
</dbReference>
<reference evidence="2 3" key="1">
    <citation type="submission" date="2020-01" db="EMBL/GenBank/DDBJ databases">
        <title>Bacteria diversity of Porities sp.</title>
        <authorList>
            <person name="Wang G."/>
        </authorList>
    </citation>
    <scope>NUCLEOTIDE SEQUENCE [LARGE SCALE GENOMIC DNA]</scope>
    <source>
        <strain evidence="2 3">R33</strain>
    </source>
</reference>
<dbReference type="Gene3D" id="3.30.70.100">
    <property type="match status" value="1"/>
</dbReference>
<dbReference type="AlphaFoldDB" id="A0A6L9EBW9"/>
<accession>A0A6L9EBW9</accession>
<dbReference type="Pfam" id="PF00403">
    <property type="entry name" value="HMA"/>
    <property type="match status" value="1"/>
</dbReference>
<sequence length="89" mass="9656">MKASLEIQNLKCGGCAESIRRKLAKIGSLENLVIDETRSLVSFDYAEDSGLSCAKEALSSLGYPTVDDQNSFGQKARSYLSCATGRFLK</sequence>
<dbReference type="EMBL" id="WXYO01000003">
    <property type="protein sequence ID" value="NAS11909.1"/>
    <property type="molecule type" value="Genomic_DNA"/>
</dbReference>
<dbReference type="GO" id="GO:0046872">
    <property type="term" value="F:metal ion binding"/>
    <property type="evidence" value="ECO:0007669"/>
    <property type="project" value="InterPro"/>
</dbReference>
<evidence type="ECO:0000259" key="1">
    <source>
        <dbReference type="Pfam" id="PF00403"/>
    </source>
</evidence>
<comment type="caution">
    <text evidence="2">The sequence shown here is derived from an EMBL/GenBank/DDBJ whole genome shotgun (WGS) entry which is preliminary data.</text>
</comment>
<evidence type="ECO:0000313" key="2">
    <source>
        <dbReference type="EMBL" id="NAS11909.1"/>
    </source>
</evidence>